<evidence type="ECO:0000313" key="2">
    <source>
        <dbReference type="RefSeq" id="XP_073928146.1"/>
    </source>
</evidence>
<organism evidence="1 2">
    <name type="scientific">Castor canadensis</name>
    <name type="common">American beaver</name>
    <dbReference type="NCBI Taxonomy" id="51338"/>
    <lineage>
        <taxon>Eukaryota</taxon>
        <taxon>Metazoa</taxon>
        <taxon>Chordata</taxon>
        <taxon>Craniata</taxon>
        <taxon>Vertebrata</taxon>
        <taxon>Euteleostomi</taxon>
        <taxon>Mammalia</taxon>
        <taxon>Eutheria</taxon>
        <taxon>Euarchontoglires</taxon>
        <taxon>Glires</taxon>
        <taxon>Rodentia</taxon>
        <taxon>Castorimorpha</taxon>
        <taxon>Castoridae</taxon>
        <taxon>Castor</taxon>
    </lineage>
</organism>
<accession>A0AC58MFG7</accession>
<sequence length="230" mass="26293">MERRVLKVLVVFALAVDYWACSGFPVYNYDPHSLQEALKASVAKVNSQDLSPYLFRAFQSSLKRVNVLDEDNLIMNLEFTVRETTCLRDSKEDPSTCAFQRGYYVPTAACRSTVQLSAEQVQGVWVHCRWSSTSESYSSEEMIFGDTGRAYMWRNSYPLGPVPDPSRNEQFDDRDSTKPLRKWVHLALSSLPFKTVFSFNLRNGSESQRSQEEVFLLEVEGTPINGTEQE</sequence>
<proteinExistence type="predicted"/>
<name>A0AC58MFG7_CASCN</name>
<evidence type="ECO:0000313" key="1">
    <source>
        <dbReference type="Proteomes" id="UP001732720"/>
    </source>
</evidence>
<protein>
    <submittedName>
        <fullName evidence="2">Secreted phosphoprotein 24 isoform X1</fullName>
    </submittedName>
</protein>
<dbReference type="RefSeq" id="XP_073928146.1">
    <property type="nucleotide sequence ID" value="XM_074072045.1"/>
</dbReference>
<gene>
    <name evidence="2" type="primary">Spp2</name>
</gene>
<dbReference type="Proteomes" id="UP001732720">
    <property type="component" value="Chromosome 4"/>
</dbReference>
<reference evidence="2" key="1">
    <citation type="submission" date="2025-08" db="UniProtKB">
        <authorList>
            <consortium name="RefSeq"/>
        </authorList>
    </citation>
    <scope>IDENTIFICATION</scope>
</reference>
<keyword evidence="1" id="KW-1185">Reference proteome</keyword>